<dbReference type="AlphaFoldDB" id="A0A0B1T3R0"/>
<gene>
    <name evidence="3" type="ORF">OESDEN_07950</name>
</gene>
<evidence type="ECO:0000259" key="1">
    <source>
        <dbReference type="Pfam" id="PF11427"/>
    </source>
</evidence>
<evidence type="ECO:0000259" key="2">
    <source>
        <dbReference type="Pfam" id="PF21517"/>
    </source>
</evidence>
<accession>A0A0B1T3R0</accession>
<dbReference type="GO" id="GO:0003677">
    <property type="term" value="F:DNA binding"/>
    <property type="evidence" value="ECO:0007669"/>
    <property type="project" value="InterPro"/>
</dbReference>
<dbReference type="Pfam" id="PF21517">
    <property type="entry name" value="HTH_Tnp_Tc3_2_like"/>
    <property type="match status" value="1"/>
</dbReference>
<evidence type="ECO:0000313" key="3">
    <source>
        <dbReference type="EMBL" id="KHJ92168.1"/>
    </source>
</evidence>
<dbReference type="Pfam" id="PF11427">
    <property type="entry name" value="HTH_Tnp_Tc3_1"/>
    <property type="match status" value="1"/>
</dbReference>
<dbReference type="InterPro" id="IPR036388">
    <property type="entry name" value="WH-like_DNA-bd_sf"/>
</dbReference>
<dbReference type="Gene3D" id="1.10.10.10">
    <property type="entry name" value="Winged helix-like DNA-binding domain superfamily/Winged helix DNA-binding domain"/>
    <property type="match status" value="1"/>
</dbReference>
<dbReference type="Proteomes" id="UP000053660">
    <property type="component" value="Unassembled WGS sequence"/>
</dbReference>
<sequence>MPKSNASHLYFKQVRRTHAEVMTDVRECPQSSKISGTETSIIADGEDGNEFFSPQITTQLERSRHVVGKFLNNPDSYGQRTSPGRPRVISRHEERQILREVSNTTISVGQIQVNLNLAASRTVWRVTNASPNIHREATRKAPRLTARHKALRLRIASENIERNWTKRMGANSTMTKFLHIVFDMI</sequence>
<evidence type="ECO:0000313" key="4">
    <source>
        <dbReference type="Proteomes" id="UP000053660"/>
    </source>
</evidence>
<protein>
    <submittedName>
        <fullName evidence="3">Uncharacterized protein</fullName>
    </submittedName>
</protein>
<feature type="domain" description="Transposable element Tc3 transposase-like DNA-binding HTH" evidence="2">
    <location>
        <begin position="92"/>
        <end position="127"/>
    </location>
</feature>
<reference evidence="3 4" key="1">
    <citation type="submission" date="2014-03" db="EMBL/GenBank/DDBJ databases">
        <title>Draft genome of the hookworm Oesophagostomum dentatum.</title>
        <authorList>
            <person name="Mitreva M."/>
        </authorList>
    </citation>
    <scope>NUCLEOTIDE SEQUENCE [LARGE SCALE GENOMIC DNA]</scope>
    <source>
        <strain evidence="3 4">OD-Hann</strain>
    </source>
</reference>
<feature type="domain" description="Tc3 transposase DNA binding" evidence="1">
    <location>
        <begin position="55"/>
        <end position="78"/>
    </location>
</feature>
<organism evidence="3 4">
    <name type="scientific">Oesophagostomum dentatum</name>
    <name type="common">Nodular worm</name>
    <dbReference type="NCBI Taxonomy" id="61180"/>
    <lineage>
        <taxon>Eukaryota</taxon>
        <taxon>Metazoa</taxon>
        <taxon>Ecdysozoa</taxon>
        <taxon>Nematoda</taxon>
        <taxon>Chromadorea</taxon>
        <taxon>Rhabditida</taxon>
        <taxon>Rhabditina</taxon>
        <taxon>Rhabditomorpha</taxon>
        <taxon>Strongyloidea</taxon>
        <taxon>Strongylidae</taxon>
        <taxon>Oesophagostomum</taxon>
    </lineage>
</organism>
<dbReference type="EMBL" id="KN551523">
    <property type="protein sequence ID" value="KHJ92168.1"/>
    <property type="molecule type" value="Genomic_DNA"/>
</dbReference>
<keyword evidence="4" id="KW-1185">Reference proteome</keyword>
<name>A0A0B1T3R0_OESDE</name>
<dbReference type="InterPro" id="IPR025898">
    <property type="entry name" value="Tc3_transposase_DNA-bd_dom"/>
</dbReference>
<proteinExistence type="predicted"/>
<dbReference type="OrthoDB" id="8051488at2759"/>
<dbReference type="InterPro" id="IPR048703">
    <property type="entry name" value="Tnp_Tc3-like_HTH"/>
</dbReference>
<dbReference type="Gene3D" id="1.10.10.60">
    <property type="entry name" value="Homeodomain-like"/>
    <property type="match status" value="1"/>
</dbReference>